<dbReference type="Proteomes" id="UP001341840">
    <property type="component" value="Unassembled WGS sequence"/>
</dbReference>
<dbReference type="EMBL" id="JASCZI010030600">
    <property type="protein sequence ID" value="MED6123834.1"/>
    <property type="molecule type" value="Genomic_DNA"/>
</dbReference>
<sequence>MAMDCIRLGRKNYGCIPLQEEKTKKSTTFRLCFASREKRRSSEGMDGLFGAANSWCQKQSTRGTVKTVSQEIKIREMMDREKEQLETGSGGWGEKETGKKFGGGDVEPNGL</sequence>
<keyword evidence="3" id="KW-1185">Reference proteome</keyword>
<protein>
    <submittedName>
        <fullName evidence="2">Uncharacterized protein</fullName>
    </submittedName>
</protein>
<name>A0ABU6RIR1_9FABA</name>
<organism evidence="2 3">
    <name type="scientific">Stylosanthes scabra</name>
    <dbReference type="NCBI Taxonomy" id="79078"/>
    <lineage>
        <taxon>Eukaryota</taxon>
        <taxon>Viridiplantae</taxon>
        <taxon>Streptophyta</taxon>
        <taxon>Embryophyta</taxon>
        <taxon>Tracheophyta</taxon>
        <taxon>Spermatophyta</taxon>
        <taxon>Magnoliopsida</taxon>
        <taxon>eudicotyledons</taxon>
        <taxon>Gunneridae</taxon>
        <taxon>Pentapetalae</taxon>
        <taxon>rosids</taxon>
        <taxon>fabids</taxon>
        <taxon>Fabales</taxon>
        <taxon>Fabaceae</taxon>
        <taxon>Papilionoideae</taxon>
        <taxon>50 kb inversion clade</taxon>
        <taxon>dalbergioids sensu lato</taxon>
        <taxon>Dalbergieae</taxon>
        <taxon>Pterocarpus clade</taxon>
        <taxon>Stylosanthes</taxon>
    </lineage>
</organism>
<evidence type="ECO:0000313" key="3">
    <source>
        <dbReference type="Proteomes" id="UP001341840"/>
    </source>
</evidence>
<evidence type="ECO:0000313" key="2">
    <source>
        <dbReference type="EMBL" id="MED6123834.1"/>
    </source>
</evidence>
<reference evidence="2 3" key="1">
    <citation type="journal article" date="2023" name="Plants (Basel)">
        <title>Bridging the Gap: Combining Genomics and Transcriptomics Approaches to Understand Stylosanthes scabra, an Orphan Legume from the Brazilian Caatinga.</title>
        <authorList>
            <person name="Ferreira-Neto J.R.C."/>
            <person name="da Silva M.D."/>
            <person name="Binneck E."/>
            <person name="de Melo N.F."/>
            <person name="da Silva R.H."/>
            <person name="de Melo A.L.T.M."/>
            <person name="Pandolfi V."/>
            <person name="Bustamante F.O."/>
            <person name="Brasileiro-Vidal A.C."/>
            <person name="Benko-Iseppon A.M."/>
        </authorList>
    </citation>
    <scope>NUCLEOTIDE SEQUENCE [LARGE SCALE GENOMIC DNA]</scope>
    <source>
        <tissue evidence="2">Leaves</tissue>
    </source>
</reference>
<proteinExistence type="predicted"/>
<comment type="caution">
    <text evidence="2">The sequence shown here is derived from an EMBL/GenBank/DDBJ whole genome shotgun (WGS) entry which is preliminary data.</text>
</comment>
<feature type="compositionally biased region" description="Basic and acidic residues" evidence="1">
    <location>
        <begin position="74"/>
        <end position="85"/>
    </location>
</feature>
<evidence type="ECO:0000256" key="1">
    <source>
        <dbReference type="SAM" id="MobiDB-lite"/>
    </source>
</evidence>
<accession>A0ABU6RIR1</accession>
<feature type="region of interest" description="Disordered" evidence="1">
    <location>
        <begin position="74"/>
        <end position="111"/>
    </location>
</feature>
<gene>
    <name evidence="2" type="ORF">PIB30_053152</name>
</gene>